<evidence type="ECO:0000259" key="2">
    <source>
        <dbReference type="PROSITE" id="PS50191"/>
    </source>
</evidence>
<gene>
    <name evidence="3" type="ORF">RRF57_009803</name>
</gene>
<name>A0AAN7UU13_9PEZI</name>
<reference evidence="3 4" key="1">
    <citation type="submission" date="2023-10" db="EMBL/GenBank/DDBJ databases">
        <title>Draft genome sequence of Xylaria bambusicola isolate GMP-LS, the root and basal stem rot pathogen of sugarcane in Indonesia.</title>
        <authorList>
            <person name="Selvaraj P."/>
            <person name="Muralishankar V."/>
            <person name="Muruganantham S."/>
            <person name="Sp S."/>
            <person name="Haryani S."/>
            <person name="Lau K.J.X."/>
            <person name="Naqvi N.I."/>
        </authorList>
    </citation>
    <scope>NUCLEOTIDE SEQUENCE [LARGE SCALE GENOMIC DNA]</scope>
    <source>
        <strain evidence="3">GMP-LS</strain>
    </source>
</reference>
<dbReference type="SMART" id="SM00516">
    <property type="entry name" value="SEC14"/>
    <property type="match status" value="1"/>
</dbReference>
<dbReference type="Proteomes" id="UP001305414">
    <property type="component" value="Unassembled WGS sequence"/>
</dbReference>
<dbReference type="Gene3D" id="1.10.8.20">
    <property type="entry name" value="N-terminal domain of phosphatidylinositol transfer protein sec14p"/>
    <property type="match status" value="1"/>
</dbReference>
<evidence type="ECO:0000313" key="3">
    <source>
        <dbReference type="EMBL" id="KAK5634089.1"/>
    </source>
</evidence>
<dbReference type="PANTHER" id="PTHR45657:SF3">
    <property type="entry name" value="TRANSPORTER, PUTATIVE (AFU_ORTHOLOGUE AFUA_5G09260)-RELATED"/>
    <property type="match status" value="1"/>
</dbReference>
<dbReference type="InterPro" id="IPR051026">
    <property type="entry name" value="PI/PC_transfer"/>
</dbReference>
<feature type="region of interest" description="Disordered" evidence="1">
    <location>
        <begin position="386"/>
        <end position="474"/>
    </location>
</feature>
<organism evidence="3 4">
    <name type="scientific">Xylaria bambusicola</name>
    <dbReference type="NCBI Taxonomy" id="326684"/>
    <lineage>
        <taxon>Eukaryota</taxon>
        <taxon>Fungi</taxon>
        <taxon>Dikarya</taxon>
        <taxon>Ascomycota</taxon>
        <taxon>Pezizomycotina</taxon>
        <taxon>Sordariomycetes</taxon>
        <taxon>Xylariomycetidae</taxon>
        <taxon>Xylariales</taxon>
        <taxon>Xylariaceae</taxon>
        <taxon>Xylaria</taxon>
    </lineage>
</organism>
<dbReference type="InterPro" id="IPR036865">
    <property type="entry name" value="CRAL-TRIO_dom_sf"/>
</dbReference>
<dbReference type="SUPFAM" id="SSF46938">
    <property type="entry name" value="CRAL/TRIO N-terminal domain"/>
    <property type="match status" value="1"/>
</dbReference>
<proteinExistence type="predicted"/>
<dbReference type="AlphaFoldDB" id="A0AAN7UU13"/>
<sequence length="474" mass="53121">MTIMSGLRRVPSAGAVDVGYPTGHLGHLTEHETQALADFKTLLEEKGLYKLGPPPSHDDPTLLCVVTICTLVRLVVLRTVLADLSRARAQTRRYLRARKWVPQDAYVQFADTEKFRNANEIETLYDTIDIDSYEASRKLYPRFTGHRDKRGIPIYVFQIRHLDSKAVADYEKSTETTYSKAKTDGKTPAKLLRLFALYENLTRFVQPLSSECVDRQNPETPITLSTNIVDISHVSLRMFWNLKAHMQAASQLATAHYPETLDRIFIIGAPYFFSTVWGWIKRWFDPVTVSKIFILSDHDVLPVLTTFMDLEDIPKVYGGKLEWSFFDEPAYDEEIKRIVTWENGFTNFPPGPCYWRPSADGTRLECLAVGSKGSKERREVVCTIPKAFPPKSDSATETSATNNEKEEVSEDASTTETVPKAPLPRADDPEATTAESTADAVAGLAIADAKDSTEQLSEKIASLADGARNQSTLN</sequence>
<accession>A0AAN7UU13</accession>
<protein>
    <recommendedName>
        <fullName evidence="2">CRAL-TRIO domain-containing protein</fullName>
    </recommendedName>
</protein>
<dbReference type="InterPro" id="IPR036273">
    <property type="entry name" value="CRAL/TRIO_N_dom_sf"/>
</dbReference>
<feature type="compositionally biased region" description="Low complexity" evidence="1">
    <location>
        <begin position="438"/>
        <end position="447"/>
    </location>
</feature>
<dbReference type="Gene3D" id="3.40.525.10">
    <property type="entry name" value="CRAL-TRIO lipid binding domain"/>
    <property type="match status" value="1"/>
</dbReference>
<dbReference type="PROSITE" id="PS50191">
    <property type="entry name" value="CRAL_TRIO"/>
    <property type="match status" value="1"/>
</dbReference>
<keyword evidence="4" id="KW-1185">Reference proteome</keyword>
<dbReference type="InterPro" id="IPR001251">
    <property type="entry name" value="CRAL-TRIO_dom"/>
</dbReference>
<comment type="caution">
    <text evidence="3">The sequence shown here is derived from an EMBL/GenBank/DDBJ whole genome shotgun (WGS) entry which is preliminary data.</text>
</comment>
<dbReference type="PANTHER" id="PTHR45657">
    <property type="entry name" value="CRAL-TRIO DOMAIN-CONTAINING PROTEIN YKL091C-RELATED"/>
    <property type="match status" value="1"/>
</dbReference>
<dbReference type="EMBL" id="JAWHQM010000038">
    <property type="protein sequence ID" value="KAK5634089.1"/>
    <property type="molecule type" value="Genomic_DNA"/>
</dbReference>
<evidence type="ECO:0000256" key="1">
    <source>
        <dbReference type="SAM" id="MobiDB-lite"/>
    </source>
</evidence>
<feature type="compositionally biased region" description="Polar residues" evidence="1">
    <location>
        <begin position="393"/>
        <end position="402"/>
    </location>
</feature>
<dbReference type="CDD" id="cd00170">
    <property type="entry name" value="SEC14"/>
    <property type="match status" value="1"/>
</dbReference>
<dbReference type="Pfam" id="PF00650">
    <property type="entry name" value="CRAL_TRIO"/>
    <property type="match status" value="1"/>
</dbReference>
<dbReference type="SUPFAM" id="SSF52087">
    <property type="entry name" value="CRAL/TRIO domain"/>
    <property type="match status" value="1"/>
</dbReference>
<evidence type="ECO:0000313" key="4">
    <source>
        <dbReference type="Proteomes" id="UP001305414"/>
    </source>
</evidence>
<feature type="compositionally biased region" description="Basic and acidic residues" evidence="1">
    <location>
        <begin position="448"/>
        <end position="457"/>
    </location>
</feature>
<feature type="domain" description="CRAL-TRIO" evidence="2">
    <location>
        <begin position="132"/>
        <end position="325"/>
    </location>
</feature>